<proteinExistence type="predicted"/>
<comment type="caution">
    <text evidence="1">The sequence shown here is derived from an EMBL/GenBank/DDBJ whole genome shotgun (WGS) entry which is preliminary data.</text>
</comment>
<reference evidence="1" key="1">
    <citation type="journal article" date="2020" name="New Phytol.">
        <title>Comparative genomics reveals dynamic genome evolution in host specialist ectomycorrhizal fungi.</title>
        <authorList>
            <person name="Lofgren L.A."/>
            <person name="Nguyen N.H."/>
            <person name="Vilgalys R."/>
            <person name="Ruytinx J."/>
            <person name="Liao H.L."/>
            <person name="Branco S."/>
            <person name="Kuo A."/>
            <person name="LaButti K."/>
            <person name="Lipzen A."/>
            <person name="Andreopoulos W."/>
            <person name="Pangilinan J."/>
            <person name="Riley R."/>
            <person name="Hundley H."/>
            <person name="Na H."/>
            <person name="Barry K."/>
            <person name="Grigoriev I.V."/>
            <person name="Stajich J.E."/>
            <person name="Kennedy P.G."/>
        </authorList>
    </citation>
    <scope>NUCLEOTIDE SEQUENCE</scope>
    <source>
        <strain evidence="1">DOB743</strain>
    </source>
</reference>
<accession>A0A9P7A878</accession>
<gene>
    <name evidence="1" type="ORF">EV702DRAFT_1041125</name>
</gene>
<keyword evidence="2" id="KW-1185">Reference proteome</keyword>
<dbReference type="AlphaFoldDB" id="A0A9P7A878"/>
<evidence type="ECO:0000313" key="2">
    <source>
        <dbReference type="Proteomes" id="UP000714275"/>
    </source>
</evidence>
<organism evidence="1 2">
    <name type="scientific">Suillus placidus</name>
    <dbReference type="NCBI Taxonomy" id="48579"/>
    <lineage>
        <taxon>Eukaryota</taxon>
        <taxon>Fungi</taxon>
        <taxon>Dikarya</taxon>
        <taxon>Basidiomycota</taxon>
        <taxon>Agaricomycotina</taxon>
        <taxon>Agaricomycetes</taxon>
        <taxon>Agaricomycetidae</taxon>
        <taxon>Boletales</taxon>
        <taxon>Suillineae</taxon>
        <taxon>Suillaceae</taxon>
        <taxon>Suillus</taxon>
    </lineage>
</organism>
<sequence length="191" mass="21477">MTPSARSQSTTTPKARHQHTKFKIIITTDNDMELVNVTAAEPVPAPAKPAPKDGDRAASLASHLEENDLTDTTKLIWSPACGSELHQDYDLVSASNYHTLLQHSENCMRKYSRRYAVYQTLQGHNFDIILQHPSMIHCNFTVEKSGASDYHILLRKTADTYAYLMMILMYDHSGGMIPKNIAEKVEVNSEK</sequence>
<name>A0A9P7A878_9AGAM</name>
<dbReference type="EMBL" id="JABBWD010000002">
    <property type="protein sequence ID" value="KAG1783462.1"/>
    <property type="molecule type" value="Genomic_DNA"/>
</dbReference>
<dbReference type="Proteomes" id="UP000714275">
    <property type="component" value="Unassembled WGS sequence"/>
</dbReference>
<protein>
    <submittedName>
        <fullName evidence="1">Uncharacterized protein</fullName>
    </submittedName>
</protein>
<evidence type="ECO:0000313" key="1">
    <source>
        <dbReference type="EMBL" id="KAG1783462.1"/>
    </source>
</evidence>